<proteinExistence type="predicted"/>
<dbReference type="RefSeq" id="WP_141608924.1">
    <property type="nucleotide sequence ID" value="NZ_VIGC02000005.1"/>
</dbReference>
<feature type="transmembrane region" description="Helical" evidence="7">
    <location>
        <begin position="248"/>
        <end position="273"/>
    </location>
</feature>
<evidence type="ECO:0000256" key="1">
    <source>
        <dbReference type="ARBA" id="ARBA00004651"/>
    </source>
</evidence>
<evidence type="ECO:0000256" key="4">
    <source>
        <dbReference type="ARBA" id="ARBA00022989"/>
    </source>
</evidence>
<comment type="subcellular location">
    <subcellularLocation>
        <location evidence="1">Cell membrane</location>
        <topology evidence="1">Multi-pass membrane protein</topology>
    </subcellularLocation>
</comment>
<dbReference type="GO" id="GO:0005886">
    <property type="term" value="C:plasma membrane"/>
    <property type="evidence" value="ECO:0007669"/>
    <property type="project" value="UniProtKB-SubCell"/>
</dbReference>
<evidence type="ECO:0000256" key="3">
    <source>
        <dbReference type="ARBA" id="ARBA00022692"/>
    </source>
</evidence>
<dbReference type="EMBL" id="VIGC01000005">
    <property type="protein sequence ID" value="TQE96939.1"/>
    <property type="molecule type" value="Genomic_DNA"/>
</dbReference>
<dbReference type="FunCoup" id="A0A540VJJ3">
    <property type="interactions" value="226"/>
</dbReference>
<sequence length="317" mass="33909">MPRRPILASAAAAFREALDGWRRHHGGILAAALAYQTVLSLAPLVLVALALGSLLLGTAGAEGQLVSRLGPLLGPEGASLVQGILRQMHARGGAPLATGTGLLLLLLGASAVFRQLQTAMDIIWEVPQAQQESFRQGLRQRLISFLSSLLMVLGMGLILPITLGLEGLVAVAVRYLPGWVPLLTWIQAILQFAVLPITMMALFALIYRFLPRIRLSWRQVWGGAVVTALLFTVGEYGVHLYLARNTLASYYGAAGSLVVFLLWVNYTASIFLWGAELVRAYVWLERLDDSSSGRIPGGGGVPSNAPGDSKRPPGSGK</sequence>
<keyword evidence="5 7" id="KW-0472">Membrane</keyword>
<reference evidence="8 9" key="1">
    <citation type="submission" date="2019-06" db="EMBL/GenBank/DDBJ databases">
        <title>Genome sequence of Litorilinea aerophila BAA-2444.</title>
        <authorList>
            <person name="Maclea K.S."/>
            <person name="Maurais E.G."/>
            <person name="Iannazzi L.C."/>
        </authorList>
    </citation>
    <scope>NUCLEOTIDE SEQUENCE [LARGE SCALE GENOMIC DNA]</scope>
    <source>
        <strain evidence="8 9">ATCC BAA-2444</strain>
    </source>
</reference>
<gene>
    <name evidence="8" type="ORF">FKZ61_04680</name>
</gene>
<evidence type="ECO:0000313" key="8">
    <source>
        <dbReference type="EMBL" id="TQE96939.1"/>
    </source>
</evidence>
<evidence type="ECO:0000313" key="9">
    <source>
        <dbReference type="Proteomes" id="UP000317371"/>
    </source>
</evidence>
<evidence type="ECO:0000256" key="5">
    <source>
        <dbReference type="ARBA" id="ARBA00023136"/>
    </source>
</evidence>
<feature type="transmembrane region" description="Helical" evidence="7">
    <location>
        <begin position="94"/>
        <end position="113"/>
    </location>
</feature>
<feature type="transmembrane region" description="Helical" evidence="7">
    <location>
        <begin position="33"/>
        <end position="57"/>
    </location>
</feature>
<dbReference type="AlphaFoldDB" id="A0A540VJJ3"/>
<evidence type="ECO:0000256" key="6">
    <source>
        <dbReference type="SAM" id="MobiDB-lite"/>
    </source>
</evidence>
<dbReference type="OrthoDB" id="9797028at2"/>
<dbReference type="Proteomes" id="UP000317371">
    <property type="component" value="Unassembled WGS sequence"/>
</dbReference>
<feature type="region of interest" description="Disordered" evidence="6">
    <location>
        <begin position="292"/>
        <end position="317"/>
    </location>
</feature>
<dbReference type="PANTHER" id="PTHR30213">
    <property type="entry name" value="INNER MEMBRANE PROTEIN YHJD"/>
    <property type="match status" value="1"/>
</dbReference>
<keyword evidence="3 7" id="KW-0812">Transmembrane</keyword>
<dbReference type="InterPro" id="IPR017039">
    <property type="entry name" value="Virul_fac_BrkB"/>
</dbReference>
<keyword evidence="4 7" id="KW-1133">Transmembrane helix</keyword>
<keyword evidence="2" id="KW-1003">Cell membrane</keyword>
<organism evidence="8 9">
    <name type="scientific">Litorilinea aerophila</name>
    <dbReference type="NCBI Taxonomy" id="1204385"/>
    <lineage>
        <taxon>Bacteria</taxon>
        <taxon>Bacillati</taxon>
        <taxon>Chloroflexota</taxon>
        <taxon>Caldilineae</taxon>
        <taxon>Caldilineales</taxon>
        <taxon>Caldilineaceae</taxon>
        <taxon>Litorilinea</taxon>
    </lineage>
</organism>
<protein>
    <submittedName>
        <fullName evidence="8">YihY/virulence factor BrkB family protein</fullName>
    </submittedName>
</protein>
<evidence type="ECO:0000256" key="7">
    <source>
        <dbReference type="SAM" id="Phobius"/>
    </source>
</evidence>
<accession>A0A540VJJ3</accession>
<dbReference type="InParanoid" id="A0A540VJJ3"/>
<name>A0A540VJJ3_9CHLR</name>
<keyword evidence="9" id="KW-1185">Reference proteome</keyword>
<dbReference type="PANTHER" id="PTHR30213:SF1">
    <property type="entry name" value="INNER MEMBRANE PROTEIN YHJD"/>
    <property type="match status" value="1"/>
</dbReference>
<feature type="transmembrane region" description="Helical" evidence="7">
    <location>
        <begin position="142"/>
        <end position="165"/>
    </location>
</feature>
<dbReference type="PIRSF" id="PIRSF035875">
    <property type="entry name" value="RNase_BN"/>
    <property type="match status" value="1"/>
</dbReference>
<dbReference type="NCBIfam" id="TIGR00765">
    <property type="entry name" value="yihY_not_rbn"/>
    <property type="match status" value="1"/>
</dbReference>
<feature type="transmembrane region" description="Helical" evidence="7">
    <location>
        <begin position="185"/>
        <end position="207"/>
    </location>
</feature>
<feature type="transmembrane region" description="Helical" evidence="7">
    <location>
        <begin position="219"/>
        <end position="242"/>
    </location>
</feature>
<evidence type="ECO:0000256" key="2">
    <source>
        <dbReference type="ARBA" id="ARBA00022475"/>
    </source>
</evidence>
<dbReference type="Pfam" id="PF03631">
    <property type="entry name" value="Virul_fac_BrkB"/>
    <property type="match status" value="1"/>
</dbReference>
<comment type="caution">
    <text evidence="8">The sequence shown here is derived from an EMBL/GenBank/DDBJ whole genome shotgun (WGS) entry which is preliminary data.</text>
</comment>